<keyword evidence="2" id="KW-1185">Reference proteome</keyword>
<dbReference type="AlphaFoldDB" id="A0A2P5D014"/>
<reference evidence="2" key="1">
    <citation type="submission" date="2016-06" db="EMBL/GenBank/DDBJ databases">
        <title>Parallel loss of symbiosis genes in relatives of nitrogen-fixing non-legume Parasponia.</title>
        <authorList>
            <person name="Van Velzen R."/>
            <person name="Holmer R."/>
            <person name="Bu F."/>
            <person name="Rutten L."/>
            <person name="Van Zeijl A."/>
            <person name="Liu W."/>
            <person name="Santuari L."/>
            <person name="Cao Q."/>
            <person name="Sharma T."/>
            <person name="Shen D."/>
            <person name="Roswanjaya Y."/>
            <person name="Wardhani T."/>
            <person name="Kalhor M.S."/>
            <person name="Jansen J."/>
            <person name="Van den Hoogen J."/>
            <person name="Gungor B."/>
            <person name="Hartog M."/>
            <person name="Hontelez J."/>
            <person name="Verver J."/>
            <person name="Yang W.-C."/>
            <person name="Schijlen E."/>
            <person name="Repin R."/>
            <person name="Schilthuizen M."/>
            <person name="Schranz E."/>
            <person name="Heidstra R."/>
            <person name="Miyata K."/>
            <person name="Fedorova E."/>
            <person name="Kohlen W."/>
            <person name="Bisseling T."/>
            <person name="Smit S."/>
            <person name="Geurts R."/>
        </authorList>
    </citation>
    <scope>NUCLEOTIDE SEQUENCE [LARGE SCALE GENOMIC DNA]</scope>
    <source>
        <strain evidence="2">cv. WU1-14</strain>
    </source>
</reference>
<name>A0A2P5D014_PARAD</name>
<sequence length="52" mass="5671">MELEGHMAVGCLGTTWILTSLAQLVLSWIAPEIVTAILDIDVVCSKKVIMEK</sequence>
<protein>
    <submittedName>
        <fullName evidence="1">Uncharacterized protein</fullName>
    </submittedName>
</protein>
<dbReference type="OrthoDB" id="10322290at2759"/>
<dbReference type="EMBL" id="JXTB01000078">
    <property type="protein sequence ID" value="PON66639.1"/>
    <property type="molecule type" value="Genomic_DNA"/>
</dbReference>
<evidence type="ECO:0000313" key="1">
    <source>
        <dbReference type="EMBL" id="PON66639.1"/>
    </source>
</evidence>
<evidence type="ECO:0000313" key="2">
    <source>
        <dbReference type="Proteomes" id="UP000237105"/>
    </source>
</evidence>
<comment type="caution">
    <text evidence="1">The sequence shown here is derived from an EMBL/GenBank/DDBJ whole genome shotgun (WGS) entry which is preliminary data.</text>
</comment>
<proteinExistence type="predicted"/>
<organism evidence="1 2">
    <name type="scientific">Parasponia andersonii</name>
    <name type="common">Sponia andersonii</name>
    <dbReference type="NCBI Taxonomy" id="3476"/>
    <lineage>
        <taxon>Eukaryota</taxon>
        <taxon>Viridiplantae</taxon>
        <taxon>Streptophyta</taxon>
        <taxon>Embryophyta</taxon>
        <taxon>Tracheophyta</taxon>
        <taxon>Spermatophyta</taxon>
        <taxon>Magnoliopsida</taxon>
        <taxon>eudicotyledons</taxon>
        <taxon>Gunneridae</taxon>
        <taxon>Pentapetalae</taxon>
        <taxon>rosids</taxon>
        <taxon>fabids</taxon>
        <taxon>Rosales</taxon>
        <taxon>Cannabaceae</taxon>
        <taxon>Parasponia</taxon>
    </lineage>
</organism>
<accession>A0A2P5D014</accession>
<feature type="non-terminal residue" evidence="1">
    <location>
        <position position="52"/>
    </location>
</feature>
<dbReference type="Proteomes" id="UP000237105">
    <property type="component" value="Unassembled WGS sequence"/>
</dbReference>
<gene>
    <name evidence="1" type="ORF">PanWU01x14_108810</name>
</gene>